<evidence type="ECO:0000313" key="5">
    <source>
        <dbReference type="Proteomes" id="UP000616779"/>
    </source>
</evidence>
<evidence type="ECO:0000256" key="2">
    <source>
        <dbReference type="PROSITE-ProRule" id="PRU00335"/>
    </source>
</evidence>
<keyword evidence="1 2" id="KW-0238">DNA-binding</keyword>
<dbReference type="PROSITE" id="PS50977">
    <property type="entry name" value="HTH_TETR_2"/>
    <property type="match status" value="1"/>
</dbReference>
<comment type="caution">
    <text evidence="4">The sequence shown here is derived from an EMBL/GenBank/DDBJ whole genome shotgun (WGS) entry which is preliminary data.</text>
</comment>
<name>A0ABX1Y8A4_9BACL</name>
<proteinExistence type="predicted"/>
<accession>A0ABX1Y8A4</accession>
<organism evidence="4 5">
    <name type="scientific">Paenibacillus phytorum</name>
    <dbReference type="NCBI Taxonomy" id="2654977"/>
    <lineage>
        <taxon>Bacteria</taxon>
        <taxon>Bacillati</taxon>
        <taxon>Bacillota</taxon>
        <taxon>Bacilli</taxon>
        <taxon>Bacillales</taxon>
        <taxon>Paenibacillaceae</taxon>
        <taxon>Paenibacillus</taxon>
    </lineage>
</organism>
<dbReference type="InterPro" id="IPR001647">
    <property type="entry name" value="HTH_TetR"/>
</dbReference>
<dbReference type="RefSeq" id="WP_171649640.1">
    <property type="nucleotide sequence ID" value="NZ_WHOA01000257.1"/>
</dbReference>
<evidence type="ECO:0000256" key="1">
    <source>
        <dbReference type="ARBA" id="ARBA00023125"/>
    </source>
</evidence>
<dbReference type="Gene3D" id="1.10.357.10">
    <property type="entry name" value="Tetracycline Repressor, domain 2"/>
    <property type="match status" value="1"/>
</dbReference>
<dbReference type="SUPFAM" id="SSF46689">
    <property type="entry name" value="Homeodomain-like"/>
    <property type="match status" value="1"/>
</dbReference>
<sequence>MDRSAISLRELKKARTKVALYEASLSLIGDKMFRDMMLDDICRKAEISRVTFFKFFQKKEDLLIYFMRVWLTERIIEIETEGKRGFSVIQHVLHKVAEEAEERAGLMPSLISFLAEMNMHPCMPELSEAEVHLLFPGHEEVGAQTPDMYKLFHRCMTEADTDGKLRKEFTVETAVKVLFTVFYGAFLTAQLYGSKDIKGFYNTHLQLLENR</sequence>
<dbReference type="InterPro" id="IPR009057">
    <property type="entry name" value="Homeodomain-like_sf"/>
</dbReference>
<evidence type="ECO:0000259" key="3">
    <source>
        <dbReference type="PROSITE" id="PS50977"/>
    </source>
</evidence>
<gene>
    <name evidence="4" type="ORF">GC098_38085</name>
</gene>
<feature type="domain" description="HTH tetR-type" evidence="3">
    <location>
        <begin position="14"/>
        <end position="74"/>
    </location>
</feature>
<evidence type="ECO:0000313" key="4">
    <source>
        <dbReference type="EMBL" id="NOU77107.1"/>
    </source>
</evidence>
<dbReference type="EMBL" id="WHOA01000257">
    <property type="protein sequence ID" value="NOU77107.1"/>
    <property type="molecule type" value="Genomic_DNA"/>
</dbReference>
<reference evidence="4 5" key="1">
    <citation type="submission" date="2019-10" db="EMBL/GenBank/DDBJ databases">
        <title>Description of Paenibacillus terrestris sp. nov.</title>
        <authorList>
            <person name="Carlier A."/>
            <person name="Qi S."/>
        </authorList>
    </citation>
    <scope>NUCLEOTIDE SEQUENCE [LARGE SCALE GENOMIC DNA]</scope>
    <source>
        <strain evidence="4 5">LMG 31458</strain>
    </source>
</reference>
<dbReference type="Proteomes" id="UP000616779">
    <property type="component" value="Unassembled WGS sequence"/>
</dbReference>
<feature type="DNA-binding region" description="H-T-H motif" evidence="2">
    <location>
        <begin position="37"/>
        <end position="56"/>
    </location>
</feature>
<protein>
    <submittedName>
        <fullName evidence="4">TetR family transcriptional regulator</fullName>
    </submittedName>
</protein>
<dbReference type="Pfam" id="PF00440">
    <property type="entry name" value="TetR_N"/>
    <property type="match status" value="1"/>
</dbReference>
<keyword evidence="5" id="KW-1185">Reference proteome</keyword>